<reference evidence="3 4" key="1">
    <citation type="journal article" date="2007" name="Int. J. Syst. Evol. Microbiol.">
        <title>Natronorubrum sulfidifaciens sp. nov., an extremely haloalkaliphilic archaeon isolated from Aiding salt lake in Xin-Jiang, China.</title>
        <authorList>
            <person name="Cui H.L."/>
            <person name="Tohty D."/>
            <person name="Liu H.C."/>
            <person name="Liu S.J."/>
            <person name="Oren A."/>
            <person name="Zhou P.J."/>
        </authorList>
    </citation>
    <scope>NUCLEOTIDE SEQUENCE [LARGE SCALE GENOMIC DNA]</scope>
    <source>
        <strain evidence="3 4">7-3</strain>
    </source>
</reference>
<evidence type="ECO:0000256" key="1">
    <source>
        <dbReference type="SAM" id="Phobius"/>
    </source>
</evidence>
<feature type="domain" description="DUF8119" evidence="2">
    <location>
        <begin position="1"/>
        <end position="72"/>
    </location>
</feature>
<dbReference type="EMBL" id="CP045488">
    <property type="protein sequence ID" value="QFU82992.1"/>
    <property type="molecule type" value="Genomic_DNA"/>
</dbReference>
<keyword evidence="1" id="KW-0472">Membrane</keyword>
<sequence length="72" mass="8533">MSFADRFREHVEENRHGMVYDLMFAVVWVTLVSVLFDYVFPESPTWAFYMFMAAGIPAYFGFFFSLEIAKQQ</sequence>
<dbReference type="RefSeq" id="WP_152941505.1">
    <property type="nucleotide sequence ID" value="NZ_CP045488.1"/>
</dbReference>
<gene>
    <name evidence="3" type="ORF">GCU68_10825</name>
</gene>
<name>A0A5P9P4E1_9EURY</name>
<dbReference type="Pfam" id="PF26436">
    <property type="entry name" value="DUF8119"/>
    <property type="match status" value="1"/>
</dbReference>
<proteinExistence type="predicted"/>
<feature type="transmembrane region" description="Helical" evidence="1">
    <location>
        <begin position="20"/>
        <end position="40"/>
    </location>
</feature>
<dbReference type="Proteomes" id="UP000326170">
    <property type="component" value="Chromosome"/>
</dbReference>
<dbReference type="InterPro" id="IPR058432">
    <property type="entry name" value="DUF8119"/>
</dbReference>
<keyword evidence="4" id="KW-1185">Reference proteome</keyword>
<evidence type="ECO:0000313" key="3">
    <source>
        <dbReference type="EMBL" id="QFU82992.1"/>
    </source>
</evidence>
<dbReference type="GeneID" id="42301543"/>
<keyword evidence="1" id="KW-0812">Transmembrane</keyword>
<accession>A0A5P9P4E1</accession>
<organism evidence="3 4">
    <name type="scientific">Natronorubrum aibiense</name>
    <dbReference type="NCBI Taxonomy" id="348826"/>
    <lineage>
        <taxon>Archaea</taxon>
        <taxon>Methanobacteriati</taxon>
        <taxon>Methanobacteriota</taxon>
        <taxon>Stenosarchaea group</taxon>
        <taxon>Halobacteria</taxon>
        <taxon>Halobacteriales</taxon>
        <taxon>Natrialbaceae</taxon>
        <taxon>Natronorubrum</taxon>
    </lineage>
</organism>
<dbReference type="AlphaFoldDB" id="A0A5P9P4E1"/>
<dbReference type="OrthoDB" id="198557at2157"/>
<keyword evidence="1" id="KW-1133">Transmembrane helix</keyword>
<evidence type="ECO:0000259" key="2">
    <source>
        <dbReference type="Pfam" id="PF26436"/>
    </source>
</evidence>
<protein>
    <recommendedName>
        <fullName evidence="2">DUF8119 domain-containing protein</fullName>
    </recommendedName>
</protein>
<evidence type="ECO:0000313" key="4">
    <source>
        <dbReference type="Proteomes" id="UP000326170"/>
    </source>
</evidence>
<feature type="transmembrane region" description="Helical" evidence="1">
    <location>
        <begin position="46"/>
        <end position="66"/>
    </location>
</feature>
<dbReference type="KEGG" id="nas:GCU68_10825"/>